<evidence type="ECO:0000313" key="6">
    <source>
        <dbReference type="Proteomes" id="UP000373449"/>
    </source>
</evidence>
<dbReference type="OrthoDB" id="9807255at2"/>
<feature type="domain" description="WYL" evidence="2">
    <location>
        <begin position="140"/>
        <end position="203"/>
    </location>
</feature>
<dbReference type="RefSeq" id="WP_029095024.1">
    <property type="nucleotide sequence ID" value="NZ_CAADJA010000002.1"/>
</dbReference>
<feature type="domain" description="Helix-turn-helix type 11" evidence="1">
    <location>
        <begin position="6"/>
        <end position="59"/>
    </location>
</feature>
<dbReference type="InterPro" id="IPR036388">
    <property type="entry name" value="WH-like_DNA-bd_sf"/>
</dbReference>
<dbReference type="Pfam" id="PF08279">
    <property type="entry name" value="HTH_11"/>
    <property type="match status" value="1"/>
</dbReference>
<dbReference type="EMBL" id="PDDX01000001">
    <property type="protein sequence ID" value="PHI30996.1"/>
    <property type="molecule type" value="Genomic_DNA"/>
</dbReference>
<dbReference type="EMBL" id="CAADJA010000002">
    <property type="protein sequence ID" value="VFS51113.1"/>
    <property type="molecule type" value="Genomic_DNA"/>
</dbReference>
<dbReference type="AlphaFoldDB" id="A0A2C6DIF9"/>
<dbReference type="InterPro" id="IPR051534">
    <property type="entry name" value="CBASS_pafABC_assoc_protein"/>
</dbReference>
<reference evidence="4 6" key="3">
    <citation type="submission" date="2019-03" db="EMBL/GenBank/DDBJ databases">
        <authorList>
            <consortium name="Pathogen Informatics"/>
        </authorList>
    </citation>
    <scope>NUCLEOTIDE SEQUENCE [LARGE SCALE GENOMIC DNA]</scope>
    <source>
        <strain evidence="4 6">NCTC12282</strain>
    </source>
</reference>
<organism evidence="3 5">
    <name type="scientific">Budvicia aquatica</name>
    <dbReference type="NCBI Taxonomy" id="82979"/>
    <lineage>
        <taxon>Bacteria</taxon>
        <taxon>Pseudomonadati</taxon>
        <taxon>Pseudomonadota</taxon>
        <taxon>Gammaproteobacteria</taxon>
        <taxon>Enterobacterales</taxon>
        <taxon>Budviciaceae</taxon>
        <taxon>Budvicia</taxon>
    </lineage>
</organism>
<dbReference type="Proteomes" id="UP000373449">
    <property type="component" value="Unassembled WGS sequence"/>
</dbReference>
<dbReference type="Proteomes" id="UP000224974">
    <property type="component" value="Unassembled WGS sequence"/>
</dbReference>
<evidence type="ECO:0000313" key="3">
    <source>
        <dbReference type="EMBL" id="PHI30996.1"/>
    </source>
</evidence>
<name>A0A2C6DIF9_9GAMM</name>
<protein>
    <submittedName>
        <fullName evidence="4">HTH domain</fullName>
    </submittedName>
    <submittedName>
        <fullName evidence="3">YafY family transcriptional regulator</fullName>
    </submittedName>
</protein>
<sequence>MSRSERLLELLQLLRGHRYPVSGVDLAAKLGISLRTLYRDIRSLQAQGAPIEGEAGLGYVLRAGFVLPPLMFTPDEIEALVLGARWVSERTDAELAEGARRALSKISAIVTPELRYRLEESALLIGPKGEDQLYLSQILKIRKAIESEFKLLISYGDKDRQRTQRVIWPFAIGFFDDVRVVMAWCELRSDIRHFRIDRIKELVVTEDVYPQRRQQLLNAWYKLNNISRK</sequence>
<reference evidence="3" key="2">
    <citation type="submission" date="2017-09" db="EMBL/GenBank/DDBJ databases">
        <title>FDA dAtabase for Regulatory Grade micrObial Sequences (FDA-ARGOS): Supporting development and validation of Infectious Disease Dx tests.</title>
        <authorList>
            <person name="Minogue T."/>
            <person name="Wolcott M."/>
            <person name="Wasieloski L."/>
            <person name="Aguilar W."/>
            <person name="Moore D."/>
            <person name="Tallon L.J."/>
            <person name="Sadzewicz L."/>
            <person name="Ott S."/>
            <person name="Zhao X."/>
            <person name="Nagaraj S."/>
            <person name="Vavikolanu K."/>
            <person name="Aluvathingal J."/>
            <person name="Nadendla S."/>
            <person name="Sichtig H."/>
        </authorList>
    </citation>
    <scope>NUCLEOTIDE SEQUENCE</scope>
    <source>
        <strain evidence="3">FDAARGOS_387</strain>
    </source>
</reference>
<gene>
    <name evidence="3" type="ORF">CRN84_17490</name>
    <name evidence="4" type="ORF">NCTC12282_04852</name>
</gene>
<dbReference type="Gene3D" id="1.10.10.10">
    <property type="entry name" value="Winged helix-like DNA-binding domain superfamily/Winged helix DNA-binding domain"/>
    <property type="match status" value="1"/>
</dbReference>
<evidence type="ECO:0000259" key="1">
    <source>
        <dbReference type="Pfam" id="PF08279"/>
    </source>
</evidence>
<dbReference type="PANTHER" id="PTHR34580">
    <property type="match status" value="1"/>
</dbReference>
<dbReference type="SUPFAM" id="SSF46785">
    <property type="entry name" value="Winged helix' DNA-binding domain"/>
    <property type="match status" value="1"/>
</dbReference>
<proteinExistence type="predicted"/>
<dbReference type="InterPro" id="IPR013196">
    <property type="entry name" value="HTH_11"/>
</dbReference>
<accession>A0A2C6DIF9</accession>
<dbReference type="InterPro" id="IPR026881">
    <property type="entry name" value="WYL_dom"/>
</dbReference>
<evidence type="ECO:0000259" key="2">
    <source>
        <dbReference type="Pfam" id="PF13280"/>
    </source>
</evidence>
<dbReference type="InterPro" id="IPR036390">
    <property type="entry name" value="WH_DNA-bd_sf"/>
</dbReference>
<dbReference type="PROSITE" id="PS52050">
    <property type="entry name" value="WYL"/>
    <property type="match status" value="1"/>
</dbReference>
<evidence type="ECO:0000313" key="5">
    <source>
        <dbReference type="Proteomes" id="UP000224974"/>
    </source>
</evidence>
<dbReference type="PANTHER" id="PTHR34580:SF3">
    <property type="entry name" value="PROTEIN PAFB"/>
    <property type="match status" value="1"/>
</dbReference>
<evidence type="ECO:0000313" key="4">
    <source>
        <dbReference type="EMBL" id="VFS51113.1"/>
    </source>
</evidence>
<dbReference type="STRING" id="1111728.GCA_000427805_02316"/>
<dbReference type="Pfam" id="PF13280">
    <property type="entry name" value="WYL"/>
    <property type="match status" value="1"/>
</dbReference>
<reference evidence="5" key="1">
    <citation type="submission" date="2017-09" db="EMBL/GenBank/DDBJ databases">
        <title>FDA dAtabase for Regulatory Grade micrObial Sequences (FDA-ARGOS): Supporting development and validation of Infectious Disease Dx tests.</title>
        <authorList>
            <person name="Minogue T."/>
            <person name="Wolcott M."/>
            <person name="Wasieloski L."/>
            <person name="Aguilar W."/>
            <person name="Moore D."/>
            <person name="Tallon L."/>
            <person name="Sadzewicz L."/>
            <person name="Ott S."/>
            <person name="Zhao X."/>
            <person name="Nagaraj S."/>
            <person name="Vavikolanu K."/>
            <person name="Aluvathingal J."/>
            <person name="Nadendla S."/>
            <person name="Sichtig H."/>
        </authorList>
    </citation>
    <scope>NUCLEOTIDE SEQUENCE [LARGE SCALE GENOMIC DNA]</scope>
    <source>
        <strain evidence="5">FDAARGOS_387</strain>
    </source>
</reference>
<keyword evidence="5" id="KW-1185">Reference proteome</keyword>